<gene>
    <name evidence="1" type="ORF">BDN72DRAFT_866840</name>
</gene>
<reference evidence="1 2" key="1">
    <citation type="journal article" date="2019" name="Nat. Ecol. Evol.">
        <title>Megaphylogeny resolves global patterns of mushroom evolution.</title>
        <authorList>
            <person name="Varga T."/>
            <person name="Krizsan K."/>
            <person name="Foldi C."/>
            <person name="Dima B."/>
            <person name="Sanchez-Garcia M."/>
            <person name="Sanchez-Ramirez S."/>
            <person name="Szollosi G.J."/>
            <person name="Szarkandi J.G."/>
            <person name="Papp V."/>
            <person name="Albert L."/>
            <person name="Andreopoulos W."/>
            <person name="Angelini C."/>
            <person name="Antonin V."/>
            <person name="Barry K.W."/>
            <person name="Bougher N.L."/>
            <person name="Buchanan P."/>
            <person name="Buyck B."/>
            <person name="Bense V."/>
            <person name="Catcheside P."/>
            <person name="Chovatia M."/>
            <person name="Cooper J."/>
            <person name="Damon W."/>
            <person name="Desjardin D."/>
            <person name="Finy P."/>
            <person name="Geml J."/>
            <person name="Haridas S."/>
            <person name="Hughes K."/>
            <person name="Justo A."/>
            <person name="Karasinski D."/>
            <person name="Kautmanova I."/>
            <person name="Kiss B."/>
            <person name="Kocsube S."/>
            <person name="Kotiranta H."/>
            <person name="LaButti K.M."/>
            <person name="Lechner B.E."/>
            <person name="Liimatainen K."/>
            <person name="Lipzen A."/>
            <person name="Lukacs Z."/>
            <person name="Mihaltcheva S."/>
            <person name="Morgado L.N."/>
            <person name="Niskanen T."/>
            <person name="Noordeloos M.E."/>
            <person name="Ohm R.A."/>
            <person name="Ortiz-Santana B."/>
            <person name="Ovrebo C."/>
            <person name="Racz N."/>
            <person name="Riley R."/>
            <person name="Savchenko A."/>
            <person name="Shiryaev A."/>
            <person name="Soop K."/>
            <person name="Spirin V."/>
            <person name="Szebenyi C."/>
            <person name="Tomsovsky M."/>
            <person name="Tulloss R.E."/>
            <person name="Uehling J."/>
            <person name="Grigoriev I.V."/>
            <person name="Vagvolgyi C."/>
            <person name="Papp T."/>
            <person name="Martin F.M."/>
            <person name="Miettinen O."/>
            <person name="Hibbett D.S."/>
            <person name="Nagy L.G."/>
        </authorList>
    </citation>
    <scope>NUCLEOTIDE SEQUENCE [LARGE SCALE GENOMIC DNA]</scope>
    <source>
        <strain evidence="1 2">NL-1719</strain>
    </source>
</reference>
<dbReference type="Proteomes" id="UP000308600">
    <property type="component" value="Unassembled WGS sequence"/>
</dbReference>
<protein>
    <submittedName>
        <fullName evidence="1">Uncharacterized protein</fullName>
    </submittedName>
</protein>
<accession>A0ACD3BGM5</accession>
<keyword evidence="2" id="KW-1185">Reference proteome</keyword>
<evidence type="ECO:0000313" key="2">
    <source>
        <dbReference type="Proteomes" id="UP000308600"/>
    </source>
</evidence>
<name>A0ACD3BGM5_9AGAR</name>
<sequence>MPVPSFLTGFADKAQSVIQATPLAGHLPGHYPGPRPGSPDAALQPSANEAAAQGSQGGVKSHALEAIQYQLRTLGQQYGSGVSPIQRIITAEKGVSIDFDSVSHDSKSQSKELYTWGQAESEDLKDVTDRLAYLNFVQGSLAASLSAKLDAARAPLKALRDAETALGPRRNVRSGLHSQLSRIEHDQQRGMERKVAELKDQIRKAEVDDLPQEKEIELLKRKAIRESETLKWEAIREYGEKLVLLSHASAPIIAALPTLPPTPTSPYTGAQATGAARASLQRALDHYKTGHINLPSQAPGANLNRSDTVSFGESHATELSGIDSDHTHAKIPATPPAATKPLASGSPHSPAKPGTPGPINPLALNNSPAPIPHVSSTSPPQSSAPTPLGPAVVAAGSASHTPPIPTVAETGNPVVAGEDGPGPASGSLHDIKASSNPTLSPAAGIPPAVKPTPQAVPTPQPTPAPKPEPQHTPQSQSTATSQPPRPSVLGGVSILGGASALATPPSASHPSAEEEKRRLAALYSQAAPPGGATSASATSSQAGGSSVPKYESAEEEKKRLEREERERILRGDPHYDNFKKDKDHDDDLPPSYQEI</sequence>
<dbReference type="EMBL" id="ML208259">
    <property type="protein sequence ID" value="TFK77040.1"/>
    <property type="molecule type" value="Genomic_DNA"/>
</dbReference>
<proteinExistence type="predicted"/>
<organism evidence="1 2">
    <name type="scientific">Pluteus cervinus</name>
    <dbReference type="NCBI Taxonomy" id="181527"/>
    <lineage>
        <taxon>Eukaryota</taxon>
        <taxon>Fungi</taxon>
        <taxon>Dikarya</taxon>
        <taxon>Basidiomycota</taxon>
        <taxon>Agaricomycotina</taxon>
        <taxon>Agaricomycetes</taxon>
        <taxon>Agaricomycetidae</taxon>
        <taxon>Agaricales</taxon>
        <taxon>Pluteineae</taxon>
        <taxon>Pluteaceae</taxon>
        <taxon>Pluteus</taxon>
    </lineage>
</organism>
<evidence type="ECO:0000313" key="1">
    <source>
        <dbReference type="EMBL" id="TFK77040.1"/>
    </source>
</evidence>